<reference evidence="1 2" key="1">
    <citation type="submission" date="2020-06" db="EMBL/GenBank/DDBJ databases">
        <title>Transcriptomic and genomic resources for Thalictrum thalictroides and T. hernandezii: Facilitating candidate gene discovery in an emerging model plant lineage.</title>
        <authorList>
            <person name="Arias T."/>
            <person name="Riano-Pachon D.M."/>
            <person name="Di Stilio V.S."/>
        </authorList>
    </citation>
    <scope>NUCLEOTIDE SEQUENCE [LARGE SCALE GENOMIC DNA]</scope>
    <source>
        <strain evidence="2">cv. WT478/WT964</strain>
        <tissue evidence="1">Leaves</tissue>
    </source>
</reference>
<sequence>THLGPDNLVLGFGTITATLSSGPDFSHLEKPTVTNWKVQPMELGLKSELH</sequence>
<comment type="caution">
    <text evidence="1">The sequence shown here is derived from an EMBL/GenBank/DDBJ whole genome shotgun (WGS) entry which is preliminary data.</text>
</comment>
<protein>
    <submittedName>
        <fullName evidence="1">Uncharacterized protein</fullName>
    </submittedName>
</protein>
<proteinExistence type="predicted"/>
<organism evidence="1 2">
    <name type="scientific">Thalictrum thalictroides</name>
    <name type="common">Rue-anemone</name>
    <name type="synonym">Anemone thalictroides</name>
    <dbReference type="NCBI Taxonomy" id="46969"/>
    <lineage>
        <taxon>Eukaryota</taxon>
        <taxon>Viridiplantae</taxon>
        <taxon>Streptophyta</taxon>
        <taxon>Embryophyta</taxon>
        <taxon>Tracheophyta</taxon>
        <taxon>Spermatophyta</taxon>
        <taxon>Magnoliopsida</taxon>
        <taxon>Ranunculales</taxon>
        <taxon>Ranunculaceae</taxon>
        <taxon>Thalictroideae</taxon>
        <taxon>Thalictrum</taxon>
    </lineage>
</organism>
<dbReference type="AlphaFoldDB" id="A0A7J6WMN7"/>
<feature type="non-terminal residue" evidence="1">
    <location>
        <position position="1"/>
    </location>
</feature>
<gene>
    <name evidence="1" type="ORF">FRX31_012180</name>
</gene>
<evidence type="ECO:0000313" key="1">
    <source>
        <dbReference type="EMBL" id="KAF5198233.1"/>
    </source>
</evidence>
<dbReference type="Proteomes" id="UP000554482">
    <property type="component" value="Unassembled WGS sequence"/>
</dbReference>
<dbReference type="EMBL" id="JABWDY010013532">
    <property type="protein sequence ID" value="KAF5198233.1"/>
    <property type="molecule type" value="Genomic_DNA"/>
</dbReference>
<evidence type="ECO:0000313" key="2">
    <source>
        <dbReference type="Proteomes" id="UP000554482"/>
    </source>
</evidence>
<keyword evidence="2" id="KW-1185">Reference proteome</keyword>
<name>A0A7J6WMN7_THATH</name>
<accession>A0A7J6WMN7</accession>